<feature type="domain" description="DSBA-like thioredoxin" evidence="2">
    <location>
        <begin position="378"/>
        <end position="469"/>
    </location>
</feature>
<evidence type="ECO:0000313" key="4">
    <source>
        <dbReference type="Proteomes" id="UP001295740"/>
    </source>
</evidence>
<dbReference type="PANTHER" id="PTHR42943:SF4">
    <property type="entry name" value="C2H2-TYPE DOMAIN-CONTAINING PROTEIN"/>
    <property type="match status" value="1"/>
</dbReference>
<evidence type="ECO:0000259" key="2">
    <source>
        <dbReference type="Pfam" id="PF01323"/>
    </source>
</evidence>
<dbReference type="PANTHER" id="PTHR42943">
    <property type="entry name" value="GLUTATHIONE S-TRANSFERASE KAPPA"/>
    <property type="match status" value="1"/>
</dbReference>
<dbReference type="AlphaFoldDB" id="A0AAI8VRS9"/>
<evidence type="ECO:0000313" key="3">
    <source>
        <dbReference type="EMBL" id="CAJ2509892.1"/>
    </source>
</evidence>
<dbReference type="InterPro" id="IPR051924">
    <property type="entry name" value="GST_Kappa/NadH"/>
</dbReference>
<name>A0AAI8VRS9_9PEZI</name>
<keyword evidence="4" id="KW-1185">Reference proteome</keyword>
<dbReference type="GO" id="GO:0005777">
    <property type="term" value="C:peroxisome"/>
    <property type="evidence" value="ECO:0007669"/>
    <property type="project" value="TreeGrafter"/>
</dbReference>
<protein>
    <submittedName>
        <fullName evidence="3">Uu.00g057920.m01.CDS01</fullName>
    </submittedName>
</protein>
<sequence length="495" mass="55555">MHASAKEGFTRSTDAEMTPISPYQDHTIHITFDCRVLTVPTDSLPLRIHRLDPHRGRGSPLVSNRAMASRAPRRDIQGAHGDATDAMNLSKRAVFRQSFGRTLRRLRVPVNTPAAHPRKTVDALRLLHFLPDGARVRVSRALFRAYWVDGVDVSARDVLLRIAQRALAKMPEVRVSLNMATFDDEAAKRRLGAGHGRRGGERRAWQGRLYWGQDRLHFVEASLLRLSTGPSSSSSQKEIRLRDLIPRCRELKPPHKPVKLEFWFDFPSPWAYLDWTRVESLRRFGPQFEVELRPILLGALFKEIGAPQMPGAAISQQKRQYGLQDLLDWAEFSGQVDAQQGQSYGPIAFCWPDNFPIRSPTMLRRAIANPDCIPLLEKACWALNLDVSDESVLQSVLAEGGFDAEQLLATARLPDVKATLFANTGEARAAGFCGVPTYRVFHRGLNGTWKPAGGFVWGQDELAVVEHLIAGWEEESDEVAIVRGEQTTPRSRARI</sequence>
<accession>A0AAI8VRS9</accession>
<dbReference type="Proteomes" id="UP001295740">
    <property type="component" value="Unassembled WGS sequence"/>
</dbReference>
<evidence type="ECO:0000256" key="1">
    <source>
        <dbReference type="SAM" id="MobiDB-lite"/>
    </source>
</evidence>
<feature type="region of interest" description="Disordered" evidence="1">
    <location>
        <begin position="1"/>
        <end position="20"/>
    </location>
</feature>
<dbReference type="GO" id="GO:0006749">
    <property type="term" value="P:glutathione metabolic process"/>
    <property type="evidence" value="ECO:0007669"/>
    <property type="project" value="TreeGrafter"/>
</dbReference>
<organism evidence="3 4">
    <name type="scientific">Anthostomella pinea</name>
    <dbReference type="NCBI Taxonomy" id="933095"/>
    <lineage>
        <taxon>Eukaryota</taxon>
        <taxon>Fungi</taxon>
        <taxon>Dikarya</taxon>
        <taxon>Ascomycota</taxon>
        <taxon>Pezizomycotina</taxon>
        <taxon>Sordariomycetes</taxon>
        <taxon>Xylariomycetidae</taxon>
        <taxon>Xylariales</taxon>
        <taxon>Xylariaceae</taxon>
        <taxon>Anthostomella</taxon>
    </lineage>
</organism>
<dbReference type="InterPro" id="IPR036249">
    <property type="entry name" value="Thioredoxin-like_sf"/>
</dbReference>
<dbReference type="SUPFAM" id="SSF52833">
    <property type="entry name" value="Thioredoxin-like"/>
    <property type="match status" value="2"/>
</dbReference>
<gene>
    <name evidence="3" type="ORF">KHLLAP_LOCUS10360</name>
</gene>
<dbReference type="Gene3D" id="3.40.30.10">
    <property type="entry name" value="Glutaredoxin"/>
    <property type="match status" value="2"/>
</dbReference>
<dbReference type="GO" id="GO:0005739">
    <property type="term" value="C:mitochondrion"/>
    <property type="evidence" value="ECO:0007669"/>
    <property type="project" value="TreeGrafter"/>
</dbReference>
<comment type="caution">
    <text evidence="3">The sequence shown here is derived from an EMBL/GenBank/DDBJ whole genome shotgun (WGS) entry which is preliminary data.</text>
</comment>
<feature type="domain" description="DSBA-like thioredoxin" evidence="2">
    <location>
        <begin position="260"/>
        <end position="334"/>
    </location>
</feature>
<dbReference type="EMBL" id="CAUWAG010000013">
    <property type="protein sequence ID" value="CAJ2509892.1"/>
    <property type="molecule type" value="Genomic_DNA"/>
</dbReference>
<dbReference type="Pfam" id="PF01323">
    <property type="entry name" value="DSBA"/>
    <property type="match status" value="2"/>
</dbReference>
<proteinExistence type="predicted"/>
<dbReference type="GO" id="GO:0004364">
    <property type="term" value="F:glutathione transferase activity"/>
    <property type="evidence" value="ECO:0007669"/>
    <property type="project" value="TreeGrafter"/>
</dbReference>
<dbReference type="InterPro" id="IPR001853">
    <property type="entry name" value="DSBA-like_thioredoxin_dom"/>
</dbReference>
<dbReference type="GO" id="GO:0004602">
    <property type="term" value="F:glutathione peroxidase activity"/>
    <property type="evidence" value="ECO:0007669"/>
    <property type="project" value="TreeGrafter"/>
</dbReference>
<reference evidence="3" key="1">
    <citation type="submission" date="2023-10" db="EMBL/GenBank/DDBJ databases">
        <authorList>
            <person name="Hackl T."/>
        </authorList>
    </citation>
    <scope>NUCLEOTIDE SEQUENCE</scope>
</reference>